<dbReference type="GO" id="GO:0030973">
    <property type="term" value="F:molybdate ion binding"/>
    <property type="evidence" value="ECO:0007669"/>
    <property type="project" value="TreeGrafter"/>
</dbReference>
<evidence type="ECO:0000256" key="1">
    <source>
        <dbReference type="SAM" id="SignalP"/>
    </source>
</evidence>
<dbReference type="Pfam" id="PF13531">
    <property type="entry name" value="SBP_bac_11"/>
    <property type="match status" value="1"/>
</dbReference>
<dbReference type="SUPFAM" id="SSF53850">
    <property type="entry name" value="Periplasmic binding protein-like II"/>
    <property type="match status" value="1"/>
</dbReference>
<feature type="chain" id="PRO_5037956985" evidence="1">
    <location>
        <begin position="20"/>
        <end position="251"/>
    </location>
</feature>
<feature type="signal peptide" evidence="1">
    <location>
        <begin position="1"/>
        <end position="19"/>
    </location>
</feature>
<accession>A0A940MXP0</accession>
<dbReference type="GO" id="GO:0015689">
    <property type="term" value="P:molybdate ion transport"/>
    <property type="evidence" value="ECO:0007669"/>
    <property type="project" value="TreeGrafter"/>
</dbReference>
<dbReference type="PANTHER" id="PTHR30632">
    <property type="entry name" value="MOLYBDATE-BINDING PERIPLASMIC PROTEIN"/>
    <property type="match status" value="1"/>
</dbReference>
<keyword evidence="3" id="KW-1185">Reference proteome</keyword>
<dbReference type="Gene3D" id="3.40.190.10">
    <property type="entry name" value="Periplasmic binding protein-like II"/>
    <property type="match status" value="2"/>
</dbReference>
<dbReference type="Proteomes" id="UP000677537">
    <property type="component" value="Unassembled WGS sequence"/>
</dbReference>
<organism evidence="2 3">
    <name type="scientific">Roseomonas indoligenes</name>
    <dbReference type="NCBI Taxonomy" id="2820811"/>
    <lineage>
        <taxon>Bacteria</taxon>
        <taxon>Pseudomonadati</taxon>
        <taxon>Pseudomonadota</taxon>
        <taxon>Alphaproteobacteria</taxon>
        <taxon>Acetobacterales</taxon>
        <taxon>Roseomonadaceae</taxon>
        <taxon>Roseomonas</taxon>
    </lineage>
</organism>
<reference evidence="2" key="1">
    <citation type="submission" date="2021-03" db="EMBL/GenBank/DDBJ databases">
        <authorList>
            <person name="So Y."/>
        </authorList>
    </citation>
    <scope>NUCLEOTIDE SEQUENCE</scope>
    <source>
        <strain evidence="2">SG15</strain>
    </source>
</reference>
<name>A0A940MXP0_9PROT</name>
<proteinExistence type="predicted"/>
<dbReference type="InterPro" id="IPR050682">
    <property type="entry name" value="ModA/WtpA"/>
</dbReference>
<dbReference type="PANTHER" id="PTHR30632:SF11">
    <property type="entry name" value="BLR4797 PROTEIN"/>
    <property type="match status" value="1"/>
</dbReference>
<evidence type="ECO:0000313" key="3">
    <source>
        <dbReference type="Proteomes" id="UP000677537"/>
    </source>
</evidence>
<sequence>MVRWFAVAATVLACSPAAAADVRVLTAGAFKAVVLAAAPAWERETGHHLVVANDTAGALARRVTEGEGFDLLIVPPAQMEALARAGRVAPGAVPLARVGVGVGVRADAPRPDVASVEAFRAAVLAAPRIAYIDPASGGSSGAYVEGLLQRLGVADQMRDRRVLVRGGLVAERVADGSADLAIHQISEILPVAGVVLVGPLPAEIQSWTSYSGGLSPSPTAGGEAARGFLAHLAGPAGRAVLRAKGMEVPAE</sequence>
<keyword evidence="1" id="KW-0732">Signal</keyword>
<dbReference type="EMBL" id="JAGIZA010000006">
    <property type="protein sequence ID" value="MBP0493583.1"/>
    <property type="molecule type" value="Genomic_DNA"/>
</dbReference>
<dbReference type="RefSeq" id="WP_209373971.1">
    <property type="nucleotide sequence ID" value="NZ_JAGIZA010000006.1"/>
</dbReference>
<dbReference type="AlphaFoldDB" id="A0A940MXP0"/>
<protein>
    <submittedName>
        <fullName evidence="2">Substrate-binding domain-containing protein</fullName>
    </submittedName>
</protein>
<gene>
    <name evidence="2" type="ORF">J5Y10_12430</name>
</gene>
<comment type="caution">
    <text evidence="2">The sequence shown here is derived from an EMBL/GenBank/DDBJ whole genome shotgun (WGS) entry which is preliminary data.</text>
</comment>
<evidence type="ECO:0000313" key="2">
    <source>
        <dbReference type="EMBL" id="MBP0493583.1"/>
    </source>
</evidence>